<sequence length="343" mass="37255" precursor="true">MTLTRQDLSPVRDGRRRRPASRGWSLYLQVVAVNTAIMLAAALLLVLSPITVSFPVAAEQGVFLGVGVIVIAIANAALLRLSFHGLAGLVRRMENLDLLRTGEPLPVRGGLETRALIAGYNTMLDRLETERRTSTRRSVSSLEGERRRIGQELHDEIGQRLTGILLQLRGLRDGLPEQARPQLHQIQSEVRATLDEVGALAWQLRPGILDDLGLRRALEALCDTLRAHATARFVLHLPARTPSLPSEVELAFYRVAQEALTNAVRHAHASTISVSLSARGRRVALDIVDDGTGLADGTEEGAGIRGMRERALLIGARIAVRSLPTHGVQVTLTLDLPGSDGRS</sequence>
<evidence type="ECO:0000256" key="12">
    <source>
        <dbReference type="SAM" id="Phobius"/>
    </source>
</evidence>
<keyword evidence="4" id="KW-0597">Phosphoprotein</keyword>
<evidence type="ECO:0000313" key="15">
    <source>
        <dbReference type="Proteomes" id="UP000002218"/>
    </source>
</evidence>
<evidence type="ECO:0000259" key="13">
    <source>
        <dbReference type="PROSITE" id="PS50885"/>
    </source>
</evidence>
<evidence type="ECO:0000256" key="8">
    <source>
        <dbReference type="ARBA" id="ARBA00022777"/>
    </source>
</evidence>
<evidence type="ECO:0000256" key="2">
    <source>
        <dbReference type="ARBA" id="ARBA00004370"/>
    </source>
</evidence>
<keyword evidence="8 14" id="KW-0418">Kinase</keyword>
<evidence type="ECO:0000256" key="10">
    <source>
        <dbReference type="ARBA" id="ARBA00022989"/>
    </source>
</evidence>
<keyword evidence="12" id="KW-0472">Membrane</keyword>
<dbReference type="Pfam" id="PF07730">
    <property type="entry name" value="HisKA_3"/>
    <property type="match status" value="1"/>
</dbReference>
<dbReference type="eggNOG" id="COG4585">
    <property type="taxonomic scope" value="Bacteria"/>
</dbReference>
<feature type="domain" description="HAMP" evidence="13">
    <location>
        <begin position="80"/>
        <end position="132"/>
    </location>
</feature>
<feature type="transmembrane region" description="Helical" evidence="12">
    <location>
        <begin position="62"/>
        <end position="83"/>
    </location>
</feature>
<protein>
    <recommendedName>
        <fullName evidence="3">histidine kinase</fullName>
        <ecNumber evidence="3">2.7.13.3</ecNumber>
    </recommendedName>
</protein>
<dbReference type="InterPro" id="IPR036890">
    <property type="entry name" value="HATPase_C_sf"/>
</dbReference>
<dbReference type="SMART" id="SM00387">
    <property type="entry name" value="HATPase_c"/>
    <property type="match status" value="1"/>
</dbReference>
<keyword evidence="5 14" id="KW-0808">Transferase</keyword>
<dbReference type="OrthoDB" id="5241784at2"/>
<evidence type="ECO:0000256" key="3">
    <source>
        <dbReference type="ARBA" id="ARBA00012438"/>
    </source>
</evidence>
<dbReference type="Pfam" id="PF02518">
    <property type="entry name" value="HATPase_c"/>
    <property type="match status" value="1"/>
</dbReference>
<comment type="catalytic activity">
    <reaction evidence="1">
        <text>ATP + protein L-histidine = ADP + protein N-phospho-L-histidine.</text>
        <dbReference type="EC" id="2.7.13.3"/>
    </reaction>
</comment>
<dbReference type="CDD" id="cd16917">
    <property type="entry name" value="HATPase_UhpB-NarQ-NarX-like"/>
    <property type="match status" value="1"/>
</dbReference>
<dbReference type="HOGENOM" id="CLU_000445_20_6_11"/>
<dbReference type="AlphaFoldDB" id="C8X7N0"/>
<keyword evidence="7" id="KW-0547">Nucleotide-binding</keyword>
<dbReference type="SUPFAM" id="SSF55874">
    <property type="entry name" value="ATPase domain of HSP90 chaperone/DNA topoisomerase II/histidine kinase"/>
    <property type="match status" value="1"/>
</dbReference>
<dbReference type="GO" id="GO:0046983">
    <property type="term" value="F:protein dimerization activity"/>
    <property type="evidence" value="ECO:0007669"/>
    <property type="project" value="InterPro"/>
</dbReference>
<evidence type="ECO:0000256" key="9">
    <source>
        <dbReference type="ARBA" id="ARBA00022840"/>
    </source>
</evidence>
<dbReference type="InterPro" id="IPR011712">
    <property type="entry name" value="Sig_transdc_His_kin_sub3_dim/P"/>
</dbReference>
<evidence type="ECO:0000313" key="14">
    <source>
        <dbReference type="EMBL" id="ACV78983.1"/>
    </source>
</evidence>
<evidence type="ECO:0000256" key="5">
    <source>
        <dbReference type="ARBA" id="ARBA00022679"/>
    </source>
</evidence>
<dbReference type="PANTHER" id="PTHR24421">
    <property type="entry name" value="NITRATE/NITRITE SENSOR PROTEIN NARX-RELATED"/>
    <property type="match status" value="1"/>
</dbReference>
<dbReference type="Gene3D" id="1.20.5.1930">
    <property type="match status" value="1"/>
</dbReference>
<dbReference type="Proteomes" id="UP000002218">
    <property type="component" value="Chromosome"/>
</dbReference>
<evidence type="ECO:0000256" key="7">
    <source>
        <dbReference type="ARBA" id="ARBA00022741"/>
    </source>
</evidence>
<dbReference type="GO" id="GO:0005524">
    <property type="term" value="F:ATP binding"/>
    <property type="evidence" value="ECO:0007669"/>
    <property type="project" value="UniProtKB-KW"/>
</dbReference>
<organism evidence="14 15">
    <name type="scientific">Nakamurella multipartita (strain ATCC 700099 / DSM 44233 / CIP 104796 / JCM 9543 / NBRC 105858 / Y-104)</name>
    <name type="common">Microsphaera multipartita</name>
    <dbReference type="NCBI Taxonomy" id="479431"/>
    <lineage>
        <taxon>Bacteria</taxon>
        <taxon>Bacillati</taxon>
        <taxon>Actinomycetota</taxon>
        <taxon>Actinomycetes</taxon>
        <taxon>Nakamurellales</taxon>
        <taxon>Nakamurellaceae</taxon>
        <taxon>Nakamurella</taxon>
    </lineage>
</organism>
<feature type="transmembrane region" description="Helical" evidence="12">
    <location>
        <begin position="26"/>
        <end position="50"/>
    </location>
</feature>
<dbReference type="InterPro" id="IPR003660">
    <property type="entry name" value="HAMP_dom"/>
</dbReference>
<dbReference type="EMBL" id="CP001737">
    <property type="protein sequence ID" value="ACV78983.1"/>
    <property type="molecule type" value="Genomic_DNA"/>
</dbReference>
<dbReference type="GO" id="GO:0016020">
    <property type="term" value="C:membrane"/>
    <property type="evidence" value="ECO:0007669"/>
    <property type="project" value="UniProtKB-SubCell"/>
</dbReference>
<dbReference type="PANTHER" id="PTHR24421:SF10">
    <property type="entry name" value="NITRATE_NITRITE SENSOR PROTEIN NARQ"/>
    <property type="match status" value="1"/>
</dbReference>
<keyword evidence="10 12" id="KW-1133">Transmembrane helix</keyword>
<evidence type="ECO:0000256" key="6">
    <source>
        <dbReference type="ARBA" id="ARBA00022692"/>
    </source>
</evidence>
<proteinExistence type="predicted"/>
<keyword evidence="6 12" id="KW-0812">Transmembrane</keyword>
<dbReference type="KEGG" id="nml:Namu_2634"/>
<evidence type="ECO:0000256" key="4">
    <source>
        <dbReference type="ARBA" id="ARBA00022553"/>
    </source>
</evidence>
<reference evidence="14 15" key="2">
    <citation type="journal article" date="2010" name="Stand. Genomic Sci.">
        <title>Complete genome sequence of Nakamurella multipartita type strain (Y-104).</title>
        <authorList>
            <person name="Tice H."/>
            <person name="Mayilraj S."/>
            <person name="Sims D."/>
            <person name="Lapidus A."/>
            <person name="Nolan M."/>
            <person name="Lucas S."/>
            <person name="Glavina Del Rio T."/>
            <person name="Copeland A."/>
            <person name="Cheng J.F."/>
            <person name="Meincke L."/>
            <person name="Bruce D."/>
            <person name="Goodwin L."/>
            <person name="Pitluck S."/>
            <person name="Ivanova N."/>
            <person name="Mavromatis K."/>
            <person name="Ovchinnikova G."/>
            <person name="Pati A."/>
            <person name="Chen A."/>
            <person name="Palaniappan K."/>
            <person name="Land M."/>
            <person name="Hauser L."/>
            <person name="Chang Y.J."/>
            <person name="Jeffries C.D."/>
            <person name="Detter J.C."/>
            <person name="Brettin T."/>
            <person name="Rohde M."/>
            <person name="Goker M."/>
            <person name="Bristow J."/>
            <person name="Eisen J.A."/>
            <person name="Markowitz V."/>
            <person name="Hugenholtz P."/>
            <person name="Kyrpides N.C."/>
            <person name="Klenk H.P."/>
            <person name="Chen F."/>
        </authorList>
    </citation>
    <scope>NUCLEOTIDE SEQUENCE [LARGE SCALE GENOMIC DNA]</scope>
    <source>
        <strain evidence="15">ATCC 700099 / DSM 44233 / CIP 104796 / JCM 9543 / NBRC 105858 / Y-104</strain>
    </source>
</reference>
<dbReference type="InParanoid" id="C8X7N0"/>
<dbReference type="RefSeq" id="WP_015747864.1">
    <property type="nucleotide sequence ID" value="NC_013235.1"/>
</dbReference>
<evidence type="ECO:0000256" key="1">
    <source>
        <dbReference type="ARBA" id="ARBA00000085"/>
    </source>
</evidence>
<dbReference type="InterPro" id="IPR050482">
    <property type="entry name" value="Sensor_HK_TwoCompSys"/>
</dbReference>
<dbReference type="EC" id="2.7.13.3" evidence="3"/>
<dbReference type="GO" id="GO:0000155">
    <property type="term" value="F:phosphorelay sensor kinase activity"/>
    <property type="evidence" value="ECO:0007669"/>
    <property type="project" value="InterPro"/>
</dbReference>
<dbReference type="PROSITE" id="PS50885">
    <property type="entry name" value="HAMP"/>
    <property type="match status" value="1"/>
</dbReference>
<dbReference type="InterPro" id="IPR003594">
    <property type="entry name" value="HATPase_dom"/>
</dbReference>
<accession>C8X7N0</accession>
<keyword evidence="9" id="KW-0067">ATP-binding</keyword>
<keyword evidence="15" id="KW-1185">Reference proteome</keyword>
<gene>
    <name evidence="14" type="ordered locus">Namu_2634</name>
</gene>
<evidence type="ECO:0000256" key="11">
    <source>
        <dbReference type="ARBA" id="ARBA00023012"/>
    </source>
</evidence>
<keyword evidence="11" id="KW-0902">Two-component regulatory system</keyword>
<reference evidence="15" key="1">
    <citation type="submission" date="2009-09" db="EMBL/GenBank/DDBJ databases">
        <title>The complete genome of Nakamurella multipartita DSM 44233.</title>
        <authorList>
            <consortium name="US DOE Joint Genome Institute (JGI-PGF)"/>
            <person name="Lucas S."/>
            <person name="Copeland A."/>
            <person name="Lapidus A."/>
            <person name="Glavina del Rio T."/>
            <person name="Dalin E."/>
            <person name="Tice H."/>
            <person name="Bruce D."/>
            <person name="Goodwin L."/>
            <person name="Pitluck S."/>
            <person name="Kyrpides N."/>
            <person name="Mavromatis K."/>
            <person name="Ivanova N."/>
            <person name="Ovchinnikova G."/>
            <person name="Sims D."/>
            <person name="Meincke L."/>
            <person name="Brettin T."/>
            <person name="Detter J.C."/>
            <person name="Han C."/>
            <person name="Larimer F."/>
            <person name="Land M."/>
            <person name="Hauser L."/>
            <person name="Markowitz V."/>
            <person name="Cheng J.-F."/>
            <person name="Hugenholtz P."/>
            <person name="Woyke T."/>
            <person name="Wu D."/>
            <person name="Klenk H.-P."/>
            <person name="Eisen J.A."/>
        </authorList>
    </citation>
    <scope>NUCLEOTIDE SEQUENCE [LARGE SCALE GENOMIC DNA]</scope>
    <source>
        <strain evidence="15">ATCC 700099 / DSM 44233 / CIP 104796 / JCM 9543 / NBRC 105858 / Y-104</strain>
    </source>
</reference>
<dbReference type="STRING" id="479431.Namu_2634"/>
<dbReference type="Gene3D" id="3.30.565.10">
    <property type="entry name" value="Histidine kinase-like ATPase, C-terminal domain"/>
    <property type="match status" value="1"/>
</dbReference>
<comment type="subcellular location">
    <subcellularLocation>
        <location evidence="2">Membrane</location>
    </subcellularLocation>
</comment>
<name>C8X7N0_NAKMY</name>